<dbReference type="InterPro" id="IPR050248">
    <property type="entry name" value="Polysacc_deacetylase_ArnD"/>
</dbReference>
<dbReference type="SUPFAM" id="SSF88713">
    <property type="entry name" value="Glycoside hydrolase/deacetylase"/>
    <property type="match status" value="1"/>
</dbReference>
<keyword evidence="1" id="KW-0472">Membrane</keyword>
<dbReference type="CDD" id="cd10917">
    <property type="entry name" value="CE4_NodB_like_6s_7s"/>
    <property type="match status" value="1"/>
</dbReference>
<feature type="domain" description="NodB homology" evidence="2">
    <location>
        <begin position="77"/>
        <end position="255"/>
    </location>
</feature>
<keyword evidence="1" id="KW-1133">Transmembrane helix</keyword>
<gene>
    <name evidence="3" type="ORF">HNR25_003662</name>
</gene>
<dbReference type="PANTHER" id="PTHR10587">
    <property type="entry name" value="GLYCOSYL TRANSFERASE-RELATED"/>
    <property type="match status" value="1"/>
</dbReference>
<evidence type="ECO:0000259" key="2">
    <source>
        <dbReference type="PROSITE" id="PS51677"/>
    </source>
</evidence>
<evidence type="ECO:0000256" key="1">
    <source>
        <dbReference type="SAM" id="Phobius"/>
    </source>
</evidence>
<name>A0A841EKH0_9ACTN</name>
<protein>
    <submittedName>
        <fullName evidence="3">Peptidoglycan/xylan/chitin deacetylase (PgdA/CDA1 family)</fullName>
    </submittedName>
</protein>
<dbReference type="AlphaFoldDB" id="A0A841EKH0"/>
<dbReference type="GO" id="GO:0016810">
    <property type="term" value="F:hydrolase activity, acting on carbon-nitrogen (but not peptide) bonds"/>
    <property type="evidence" value="ECO:0007669"/>
    <property type="project" value="InterPro"/>
</dbReference>
<organism evidence="3 4">
    <name type="scientific">Streptomonospora salina</name>
    <dbReference type="NCBI Taxonomy" id="104205"/>
    <lineage>
        <taxon>Bacteria</taxon>
        <taxon>Bacillati</taxon>
        <taxon>Actinomycetota</taxon>
        <taxon>Actinomycetes</taxon>
        <taxon>Streptosporangiales</taxon>
        <taxon>Nocardiopsidaceae</taxon>
        <taxon>Streptomonospora</taxon>
    </lineage>
</organism>
<keyword evidence="1" id="KW-0812">Transmembrane</keyword>
<dbReference type="PANTHER" id="PTHR10587:SF134">
    <property type="entry name" value="SECRETED PROTEIN"/>
    <property type="match status" value="1"/>
</dbReference>
<sequence length="255" mass="27694">MRQEEPARPRATDRRRRIAGATLAASLAVTITGIAAIGLAPDRFDAVRVELDDSTSGSSSDGGPSGAGVYRVDTDDPVVFVTIDDGHHPSSEALDIIREHEMPVSVFLNEDPVVYNHSYFAEYVEMGNYVHSHTLSHPDLTRLDTARQENEICGMVDILDDRYSEAGHVGSLLRPPYGASNEATAAAAQRCGLDTIVHWTVTAEDGRLSFAAGDGLQPGDIILTHFTEDLPDNLDRIRELADDSGLTIARLEDRL</sequence>
<dbReference type="RefSeq" id="WP_184637046.1">
    <property type="nucleotide sequence ID" value="NZ_BAABKT010000001.1"/>
</dbReference>
<dbReference type="PROSITE" id="PS51677">
    <property type="entry name" value="NODB"/>
    <property type="match status" value="1"/>
</dbReference>
<dbReference type="EMBL" id="JACHLY010000001">
    <property type="protein sequence ID" value="MBB5999911.1"/>
    <property type="molecule type" value="Genomic_DNA"/>
</dbReference>
<evidence type="ECO:0000313" key="4">
    <source>
        <dbReference type="Proteomes" id="UP000578077"/>
    </source>
</evidence>
<dbReference type="InterPro" id="IPR002509">
    <property type="entry name" value="NODB_dom"/>
</dbReference>
<feature type="transmembrane region" description="Helical" evidence="1">
    <location>
        <begin position="21"/>
        <end position="40"/>
    </location>
</feature>
<dbReference type="Pfam" id="PF01522">
    <property type="entry name" value="Polysacc_deac_1"/>
    <property type="match status" value="1"/>
</dbReference>
<proteinExistence type="predicted"/>
<comment type="caution">
    <text evidence="3">The sequence shown here is derived from an EMBL/GenBank/DDBJ whole genome shotgun (WGS) entry which is preliminary data.</text>
</comment>
<evidence type="ECO:0000313" key="3">
    <source>
        <dbReference type="EMBL" id="MBB5999911.1"/>
    </source>
</evidence>
<dbReference type="GO" id="GO:0005975">
    <property type="term" value="P:carbohydrate metabolic process"/>
    <property type="evidence" value="ECO:0007669"/>
    <property type="project" value="InterPro"/>
</dbReference>
<dbReference type="InterPro" id="IPR011330">
    <property type="entry name" value="Glyco_hydro/deAcase_b/a-brl"/>
</dbReference>
<dbReference type="Gene3D" id="3.20.20.370">
    <property type="entry name" value="Glycoside hydrolase/deacetylase"/>
    <property type="match status" value="1"/>
</dbReference>
<dbReference type="Proteomes" id="UP000578077">
    <property type="component" value="Unassembled WGS sequence"/>
</dbReference>
<keyword evidence="4" id="KW-1185">Reference proteome</keyword>
<accession>A0A841EKH0</accession>
<reference evidence="3 4" key="1">
    <citation type="submission" date="2020-08" db="EMBL/GenBank/DDBJ databases">
        <title>Sequencing the genomes of 1000 actinobacteria strains.</title>
        <authorList>
            <person name="Klenk H.-P."/>
        </authorList>
    </citation>
    <scope>NUCLEOTIDE SEQUENCE [LARGE SCALE GENOMIC DNA]</scope>
    <source>
        <strain evidence="3 4">DSM 44593</strain>
    </source>
</reference>